<dbReference type="GeneID" id="28737976"/>
<dbReference type="EMBL" id="LFJN01000017">
    <property type="protein sequence ID" value="KPI38773.1"/>
    <property type="molecule type" value="Genomic_DNA"/>
</dbReference>
<keyword evidence="3" id="KW-0256">Endoplasmic reticulum</keyword>
<reference evidence="8 9" key="1">
    <citation type="submission" date="2015-06" db="EMBL/GenBank/DDBJ databases">
        <title>Draft genome of the ant-associated black yeast Phialophora attae CBS 131958.</title>
        <authorList>
            <person name="Moreno L.F."/>
            <person name="Stielow B.J."/>
            <person name="de Hoog S."/>
            <person name="Vicente V.A."/>
            <person name="Weiss V.A."/>
            <person name="de Vries M."/>
            <person name="Cruz L.M."/>
            <person name="Souza E.M."/>
        </authorList>
    </citation>
    <scope>NUCLEOTIDE SEQUENCE [LARGE SCALE GENOMIC DNA]</scope>
    <source>
        <strain evidence="8 9">CBS 131958</strain>
    </source>
</reference>
<comment type="subcellular location">
    <subcellularLocation>
        <location evidence="1">Endoplasmic reticulum membrane</location>
        <topology evidence="1">Multi-pass membrane protein</topology>
    </subcellularLocation>
</comment>
<dbReference type="Pfam" id="PF02453">
    <property type="entry name" value="Reticulon"/>
    <property type="match status" value="1"/>
</dbReference>
<dbReference type="OrthoDB" id="567788at2759"/>
<gene>
    <name evidence="8" type="ORF">AB675_5853</name>
</gene>
<keyword evidence="4 6" id="KW-1133">Transmembrane helix</keyword>
<feature type="transmembrane region" description="Helical" evidence="6">
    <location>
        <begin position="152"/>
        <end position="173"/>
    </location>
</feature>
<evidence type="ECO:0000256" key="2">
    <source>
        <dbReference type="ARBA" id="ARBA00022692"/>
    </source>
</evidence>
<evidence type="ECO:0000256" key="5">
    <source>
        <dbReference type="ARBA" id="ARBA00023136"/>
    </source>
</evidence>
<accession>A0A0N1NYK3</accession>
<sequence length="317" mass="34208">MSRSAFVVLPIAVDGALGTDQDTVGSKAVTFRRVALITSAIQQAIHQKTHPEEFEEPKPVGAFKQIIVVVSGVEFISRFFGPASLSVRIRPKEYKKVPEARLNATLKDIHDFVQYAVVQGQRIIFEQDLHKTFVAFIGFTALYWSIKLMRTFWLAPIALTLVYLAPLIVFSAGRTAAQDGNVRVQEVTNTAVDGGKELPLNCKAKASELASSPQECARAGEEGAQNLAQNSIHTANDLFTGASNNASDAYERVIENLNKLPQMGSNMANKTGDAASSAAGSTKQYINNSLSDSIGNSIPDSINGTLSHRYGSHPAQA</sequence>
<keyword evidence="5 6" id="KW-0472">Membrane</keyword>
<dbReference type="RefSeq" id="XP_017998736.1">
    <property type="nucleotide sequence ID" value="XM_018146096.1"/>
</dbReference>
<evidence type="ECO:0000256" key="6">
    <source>
        <dbReference type="SAM" id="Phobius"/>
    </source>
</evidence>
<evidence type="ECO:0000256" key="1">
    <source>
        <dbReference type="ARBA" id="ARBA00004477"/>
    </source>
</evidence>
<dbReference type="InterPro" id="IPR003388">
    <property type="entry name" value="Reticulon"/>
</dbReference>
<dbReference type="STRING" id="1664694.A0A0N1NYK3"/>
<dbReference type="GO" id="GO:0005789">
    <property type="term" value="C:endoplasmic reticulum membrane"/>
    <property type="evidence" value="ECO:0007669"/>
    <property type="project" value="UniProtKB-SubCell"/>
</dbReference>
<evidence type="ECO:0000256" key="4">
    <source>
        <dbReference type="ARBA" id="ARBA00022989"/>
    </source>
</evidence>
<evidence type="ECO:0000256" key="3">
    <source>
        <dbReference type="ARBA" id="ARBA00022824"/>
    </source>
</evidence>
<keyword evidence="2 6" id="KW-0812">Transmembrane</keyword>
<organism evidence="8 9">
    <name type="scientific">Cyphellophora attinorum</name>
    <dbReference type="NCBI Taxonomy" id="1664694"/>
    <lineage>
        <taxon>Eukaryota</taxon>
        <taxon>Fungi</taxon>
        <taxon>Dikarya</taxon>
        <taxon>Ascomycota</taxon>
        <taxon>Pezizomycotina</taxon>
        <taxon>Eurotiomycetes</taxon>
        <taxon>Chaetothyriomycetidae</taxon>
        <taxon>Chaetothyriales</taxon>
        <taxon>Cyphellophoraceae</taxon>
        <taxon>Cyphellophora</taxon>
    </lineage>
</organism>
<name>A0A0N1NYK3_9EURO</name>
<evidence type="ECO:0000313" key="9">
    <source>
        <dbReference type="Proteomes" id="UP000038010"/>
    </source>
</evidence>
<proteinExistence type="predicted"/>
<protein>
    <recommendedName>
        <fullName evidence="7">Reticulon domain-containing protein</fullName>
    </recommendedName>
</protein>
<keyword evidence="9" id="KW-1185">Reference proteome</keyword>
<dbReference type="AlphaFoldDB" id="A0A0N1NYK3"/>
<dbReference type="Proteomes" id="UP000038010">
    <property type="component" value="Unassembled WGS sequence"/>
</dbReference>
<evidence type="ECO:0000313" key="8">
    <source>
        <dbReference type="EMBL" id="KPI38773.1"/>
    </source>
</evidence>
<evidence type="ECO:0000259" key="7">
    <source>
        <dbReference type="Pfam" id="PF02453"/>
    </source>
</evidence>
<dbReference type="VEuPathDB" id="FungiDB:AB675_5853"/>
<feature type="domain" description="Reticulon" evidence="7">
    <location>
        <begin position="66"/>
        <end position="168"/>
    </location>
</feature>
<comment type="caution">
    <text evidence="8">The sequence shown here is derived from an EMBL/GenBank/DDBJ whole genome shotgun (WGS) entry which is preliminary data.</text>
</comment>